<dbReference type="PANTHER" id="PTHR12558:SF13">
    <property type="entry name" value="CELL DIVISION CYCLE PROTEIN 27 HOMOLOG"/>
    <property type="match status" value="1"/>
</dbReference>
<organism evidence="5">
    <name type="scientific">Drosophila sechellia</name>
    <name type="common">Fruit fly</name>
    <dbReference type="NCBI Taxonomy" id="7238"/>
    <lineage>
        <taxon>Eukaryota</taxon>
        <taxon>Metazoa</taxon>
        <taxon>Ecdysozoa</taxon>
        <taxon>Arthropoda</taxon>
        <taxon>Hexapoda</taxon>
        <taxon>Insecta</taxon>
        <taxon>Pterygota</taxon>
        <taxon>Neoptera</taxon>
        <taxon>Endopterygota</taxon>
        <taxon>Diptera</taxon>
        <taxon>Brachycera</taxon>
        <taxon>Muscomorpha</taxon>
        <taxon>Ephydroidea</taxon>
        <taxon>Drosophilidae</taxon>
        <taxon>Drosophila</taxon>
        <taxon>Sophophora</taxon>
    </lineage>
</organism>
<dbReference type="GO" id="GO:0031145">
    <property type="term" value="P:anaphase-promoting complex-dependent catabolic process"/>
    <property type="evidence" value="ECO:0007669"/>
    <property type="project" value="EnsemblMetazoa"/>
</dbReference>
<protein>
    <recommendedName>
        <fullName evidence="3">Cell division cycle protein 27 homolog</fullName>
    </recommendedName>
</protein>
<keyword evidence="1" id="KW-0802">TPR repeat</keyword>
<dbReference type="SMR" id="B4HV37"/>
<dbReference type="PANTHER" id="PTHR12558">
    <property type="entry name" value="CELL DIVISION CYCLE 16,23,27"/>
    <property type="match status" value="1"/>
</dbReference>
<evidence type="ECO:0000256" key="3">
    <source>
        <dbReference type="ARBA" id="ARBA00039307"/>
    </source>
</evidence>
<proteinExistence type="inferred from homology"/>
<gene>
    <name evidence="4" type="primary">Dsec\GM13781</name>
    <name evidence="4" type="ORF">Dsec_GM13781</name>
</gene>
<name>B4HV37_DROSE</name>
<evidence type="ECO:0000313" key="5">
    <source>
        <dbReference type="Proteomes" id="UP000001292"/>
    </source>
</evidence>
<dbReference type="HOGENOM" id="CLU_848022_0_0_1"/>
<comment type="similarity">
    <text evidence="2">Belongs to the APC3/CDC27 family.</text>
</comment>
<dbReference type="KEGG" id="dse:6611115"/>
<dbReference type="Gene3D" id="1.25.40.10">
    <property type="entry name" value="Tetratricopeptide repeat domain"/>
    <property type="match status" value="1"/>
</dbReference>
<dbReference type="Pfam" id="PF12895">
    <property type="entry name" value="ANAPC3"/>
    <property type="match status" value="1"/>
</dbReference>
<dbReference type="OMA" id="YRNKMAK"/>
<dbReference type="GO" id="GO:0005737">
    <property type="term" value="C:cytoplasm"/>
    <property type="evidence" value="ECO:0007669"/>
    <property type="project" value="TreeGrafter"/>
</dbReference>
<accession>B4HV37</accession>
<reference evidence="4 5" key="1">
    <citation type="journal article" date="2007" name="Nature">
        <title>Evolution of genes and genomes on the Drosophila phylogeny.</title>
        <authorList>
            <consortium name="Drosophila 12 Genomes Consortium"/>
            <person name="Clark A.G."/>
            <person name="Eisen M.B."/>
            <person name="Smith D.R."/>
            <person name="Bergman C.M."/>
            <person name="Oliver B."/>
            <person name="Markow T.A."/>
            <person name="Kaufman T.C."/>
            <person name="Kellis M."/>
            <person name="Gelbart W."/>
            <person name="Iyer V.N."/>
            <person name="Pollard D.A."/>
            <person name="Sackton T.B."/>
            <person name="Larracuente A.M."/>
            <person name="Singh N.D."/>
            <person name="Abad J.P."/>
            <person name="Abt D.N."/>
            <person name="Adryan B."/>
            <person name="Aguade M."/>
            <person name="Akashi H."/>
            <person name="Anderson W.W."/>
            <person name="Aquadro C.F."/>
            <person name="Ardell D.H."/>
            <person name="Arguello R."/>
            <person name="Artieri C.G."/>
            <person name="Barbash D.A."/>
            <person name="Barker D."/>
            <person name="Barsanti P."/>
            <person name="Batterham P."/>
            <person name="Batzoglou S."/>
            <person name="Begun D."/>
            <person name="Bhutkar A."/>
            <person name="Blanco E."/>
            <person name="Bosak S.A."/>
            <person name="Bradley R.K."/>
            <person name="Brand A.D."/>
            <person name="Brent M.R."/>
            <person name="Brooks A.N."/>
            <person name="Brown R.H."/>
            <person name="Butlin R.K."/>
            <person name="Caggese C."/>
            <person name="Calvi B.R."/>
            <person name="Bernardo de Carvalho A."/>
            <person name="Caspi A."/>
            <person name="Castrezana S."/>
            <person name="Celniker S.E."/>
            <person name="Chang J.L."/>
            <person name="Chapple C."/>
            <person name="Chatterji S."/>
            <person name="Chinwalla A."/>
            <person name="Civetta A."/>
            <person name="Clifton S.W."/>
            <person name="Comeron J.M."/>
            <person name="Costello J.C."/>
            <person name="Coyne J.A."/>
            <person name="Daub J."/>
            <person name="David R.G."/>
            <person name="Delcher A.L."/>
            <person name="Delehaunty K."/>
            <person name="Do C.B."/>
            <person name="Ebling H."/>
            <person name="Edwards K."/>
            <person name="Eickbush T."/>
            <person name="Evans J.D."/>
            <person name="Filipski A."/>
            <person name="Findeiss S."/>
            <person name="Freyhult E."/>
            <person name="Fulton L."/>
            <person name="Fulton R."/>
            <person name="Garcia A.C."/>
            <person name="Gardiner A."/>
            <person name="Garfield D.A."/>
            <person name="Garvin B.E."/>
            <person name="Gibson G."/>
            <person name="Gilbert D."/>
            <person name="Gnerre S."/>
            <person name="Godfrey J."/>
            <person name="Good R."/>
            <person name="Gotea V."/>
            <person name="Gravely B."/>
            <person name="Greenberg A.J."/>
            <person name="Griffiths-Jones S."/>
            <person name="Gross S."/>
            <person name="Guigo R."/>
            <person name="Gustafson E.A."/>
            <person name="Haerty W."/>
            <person name="Hahn M.W."/>
            <person name="Halligan D.L."/>
            <person name="Halpern A.L."/>
            <person name="Halter G.M."/>
            <person name="Han M.V."/>
            <person name="Heger A."/>
            <person name="Hillier L."/>
            <person name="Hinrichs A.S."/>
            <person name="Holmes I."/>
            <person name="Hoskins R.A."/>
            <person name="Hubisz M.J."/>
            <person name="Hultmark D."/>
            <person name="Huntley M.A."/>
            <person name="Jaffe D.B."/>
            <person name="Jagadeeshan S."/>
            <person name="Jeck W.R."/>
            <person name="Johnson J."/>
            <person name="Jones C.D."/>
            <person name="Jordan W.C."/>
            <person name="Karpen G.H."/>
            <person name="Kataoka E."/>
            <person name="Keightley P.D."/>
            <person name="Kheradpour P."/>
            <person name="Kirkness E.F."/>
            <person name="Koerich L.B."/>
            <person name="Kristiansen K."/>
            <person name="Kudrna D."/>
            <person name="Kulathinal R.J."/>
            <person name="Kumar S."/>
            <person name="Kwok R."/>
            <person name="Lander E."/>
            <person name="Langley C.H."/>
            <person name="Lapoint R."/>
            <person name="Lazzaro B.P."/>
            <person name="Lee S.J."/>
            <person name="Levesque L."/>
            <person name="Li R."/>
            <person name="Lin C.F."/>
            <person name="Lin M.F."/>
            <person name="Lindblad-Toh K."/>
            <person name="Llopart A."/>
            <person name="Long M."/>
            <person name="Low L."/>
            <person name="Lozovsky E."/>
            <person name="Lu J."/>
            <person name="Luo M."/>
            <person name="Machado C.A."/>
            <person name="Makalowski W."/>
            <person name="Marzo M."/>
            <person name="Matsuda M."/>
            <person name="Matzkin L."/>
            <person name="McAllister B."/>
            <person name="McBride C.S."/>
            <person name="McKernan B."/>
            <person name="McKernan K."/>
            <person name="Mendez-Lago M."/>
            <person name="Minx P."/>
            <person name="Mollenhauer M.U."/>
            <person name="Montooth K."/>
            <person name="Mount S.M."/>
            <person name="Mu X."/>
            <person name="Myers E."/>
            <person name="Negre B."/>
            <person name="Newfeld S."/>
            <person name="Nielsen R."/>
            <person name="Noor M.A."/>
            <person name="O'Grady P."/>
            <person name="Pachter L."/>
            <person name="Papaceit M."/>
            <person name="Parisi M.J."/>
            <person name="Parisi M."/>
            <person name="Parts L."/>
            <person name="Pedersen J.S."/>
            <person name="Pesole G."/>
            <person name="Phillippy A.M."/>
            <person name="Ponting C.P."/>
            <person name="Pop M."/>
            <person name="Porcelli D."/>
            <person name="Powell J.R."/>
            <person name="Prohaska S."/>
            <person name="Pruitt K."/>
            <person name="Puig M."/>
            <person name="Quesneville H."/>
            <person name="Ram K.R."/>
            <person name="Rand D."/>
            <person name="Rasmussen M.D."/>
            <person name="Reed L.K."/>
            <person name="Reenan R."/>
            <person name="Reily A."/>
            <person name="Remington K.A."/>
            <person name="Rieger T.T."/>
            <person name="Ritchie M.G."/>
            <person name="Robin C."/>
            <person name="Rogers Y.H."/>
            <person name="Rohde C."/>
            <person name="Rozas J."/>
            <person name="Rubenfield M.J."/>
            <person name="Ruiz A."/>
            <person name="Russo S."/>
            <person name="Salzberg S.L."/>
            <person name="Sanchez-Gracia A."/>
            <person name="Saranga D.J."/>
            <person name="Sato H."/>
            <person name="Schaeffer S.W."/>
            <person name="Schatz M.C."/>
            <person name="Schlenke T."/>
            <person name="Schwartz R."/>
            <person name="Segarra C."/>
            <person name="Singh R.S."/>
            <person name="Sirot L."/>
            <person name="Sirota M."/>
            <person name="Sisneros N.B."/>
            <person name="Smith C.D."/>
            <person name="Smith T.F."/>
            <person name="Spieth J."/>
            <person name="Stage D.E."/>
            <person name="Stark A."/>
            <person name="Stephan W."/>
            <person name="Strausberg R.L."/>
            <person name="Strempel S."/>
            <person name="Sturgill D."/>
            <person name="Sutton G."/>
            <person name="Sutton G.G."/>
            <person name="Tao W."/>
            <person name="Teichmann S."/>
            <person name="Tobari Y.N."/>
            <person name="Tomimura Y."/>
            <person name="Tsolas J.M."/>
            <person name="Valente V.L."/>
            <person name="Venter E."/>
            <person name="Venter J.C."/>
            <person name="Vicario S."/>
            <person name="Vieira F.G."/>
            <person name="Vilella A.J."/>
            <person name="Villasante A."/>
            <person name="Walenz B."/>
            <person name="Wang J."/>
            <person name="Wasserman M."/>
            <person name="Watts T."/>
            <person name="Wilson D."/>
            <person name="Wilson R.K."/>
            <person name="Wing R.A."/>
            <person name="Wolfner M.F."/>
            <person name="Wong A."/>
            <person name="Wong G.K."/>
            <person name="Wu C.I."/>
            <person name="Wu G."/>
            <person name="Yamamoto D."/>
            <person name="Yang H.P."/>
            <person name="Yang S.P."/>
            <person name="Yorke J.A."/>
            <person name="Yoshida K."/>
            <person name="Zdobnov E."/>
            <person name="Zhang P."/>
            <person name="Zhang Y."/>
            <person name="Zimin A.V."/>
            <person name="Baldwin J."/>
            <person name="Abdouelleil A."/>
            <person name="Abdulkadir J."/>
            <person name="Abebe A."/>
            <person name="Abera B."/>
            <person name="Abreu J."/>
            <person name="Acer S.C."/>
            <person name="Aftuck L."/>
            <person name="Alexander A."/>
            <person name="An P."/>
            <person name="Anderson E."/>
            <person name="Anderson S."/>
            <person name="Arachi H."/>
            <person name="Azer M."/>
            <person name="Bachantsang P."/>
            <person name="Barry A."/>
            <person name="Bayul T."/>
            <person name="Berlin A."/>
            <person name="Bessette D."/>
            <person name="Bloom T."/>
            <person name="Blye J."/>
            <person name="Boguslavskiy L."/>
            <person name="Bonnet C."/>
            <person name="Boukhgalter B."/>
            <person name="Bourzgui I."/>
            <person name="Brown A."/>
            <person name="Cahill P."/>
            <person name="Channer S."/>
            <person name="Cheshatsang Y."/>
            <person name="Chuda L."/>
            <person name="Citroen M."/>
            <person name="Collymore A."/>
            <person name="Cooke P."/>
            <person name="Costello M."/>
            <person name="D'Aco K."/>
            <person name="Daza R."/>
            <person name="De Haan G."/>
            <person name="DeGray S."/>
            <person name="DeMaso C."/>
            <person name="Dhargay N."/>
            <person name="Dooley K."/>
            <person name="Dooley E."/>
            <person name="Doricent M."/>
            <person name="Dorje P."/>
            <person name="Dorjee K."/>
            <person name="Dupes A."/>
            <person name="Elong R."/>
            <person name="Falk J."/>
            <person name="Farina A."/>
            <person name="Faro S."/>
            <person name="Ferguson D."/>
            <person name="Fisher S."/>
            <person name="Foley C.D."/>
            <person name="Franke A."/>
            <person name="Friedrich D."/>
            <person name="Gadbois L."/>
            <person name="Gearin G."/>
            <person name="Gearin C.R."/>
            <person name="Giannoukos G."/>
            <person name="Goode T."/>
            <person name="Graham J."/>
            <person name="Grandbois E."/>
            <person name="Grewal S."/>
            <person name="Gyaltsen K."/>
            <person name="Hafez N."/>
            <person name="Hagos B."/>
            <person name="Hall J."/>
            <person name="Henson C."/>
            <person name="Hollinger A."/>
            <person name="Honan T."/>
            <person name="Huard M.D."/>
            <person name="Hughes L."/>
            <person name="Hurhula B."/>
            <person name="Husby M.E."/>
            <person name="Kamat A."/>
            <person name="Kanga B."/>
            <person name="Kashin S."/>
            <person name="Khazanovich D."/>
            <person name="Kisner P."/>
            <person name="Lance K."/>
            <person name="Lara M."/>
            <person name="Lee W."/>
            <person name="Lennon N."/>
            <person name="Letendre F."/>
            <person name="LeVine R."/>
            <person name="Lipovsky A."/>
            <person name="Liu X."/>
            <person name="Liu J."/>
            <person name="Liu S."/>
            <person name="Lokyitsang T."/>
            <person name="Lokyitsang Y."/>
            <person name="Lubonja R."/>
            <person name="Lui A."/>
            <person name="MacDonald P."/>
            <person name="Magnisalis V."/>
            <person name="Maru K."/>
            <person name="Matthews C."/>
            <person name="McCusker W."/>
            <person name="McDonough S."/>
            <person name="Mehta T."/>
            <person name="Meldrim J."/>
            <person name="Meneus L."/>
            <person name="Mihai O."/>
            <person name="Mihalev A."/>
            <person name="Mihova T."/>
            <person name="Mittelman R."/>
            <person name="Mlenga V."/>
            <person name="Montmayeur A."/>
            <person name="Mulrain L."/>
            <person name="Navidi A."/>
            <person name="Naylor J."/>
            <person name="Negash T."/>
            <person name="Nguyen T."/>
            <person name="Nguyen N."/>
            <person name="Nicol R."/>
            <person name="Norbu C."/>
            <person name="Norbu N."/>
            <person name="Novod N."/>
            <person name="O'Neill B."/>
            <person name="Osman S."/>
            <person name="Markiewicz E."/>
            <person name="Oyono O.L."/>
            <person name="Patti C."/>
            <person name="Phunkhang P."/>
            <person name="Pierre F."/>
            <person name="Priest M."/>
            <person name="Raghuraman S."/>
            <person name="Rege F."/>
            <person name="Reyes R."/>
            <person name="Rise C."/>
            <person name="Rogov P."/>
            <person name="Ross K."/>
            <person name="Ryan E."/>
            <person name="Settipalli S."/>
            <person name="Shea T."/>
            <person name="Sherpa N."/>
            <person name="Shi L."/>
            <person name="Shih D."/>
            <person name="Sparrow T."/>
            <person name="Spaulding J."/>
            <person name="Stalker J."/>
            <person name="Stange-Thomann N."/>
            <person name="Stavropoulos S."/>
            <person name="Stone C."/>
            <person name="Strader C."/>
            <person name="Tesfaye S."/>
            <person name="Thomson T."/>
            <person name="Thoulutsang Y."/>
            <person name="Thoulutsang D."/>
            <person name="Topham K."/>
            <person name="Topping I."/>
            <person name="Tsamla T."/>
            <person name="Vassiliev H."/>
            <person name="Vo A."/>
            <person name="Wangchuk T."/>
            <person name="Wangdi T."/>
            <person name="Weiand M."/>
            <person name="Wilkinson J."/>
            <person name="Wilson A."/>
            <person name="Yadav S."/>
            <person name="Young G."/>
            <person name="Yu Q."/>
            <person name="Zembek L."/>
            <person name="Zhong D."/>
            <person name="Zimmer A."/>
            <person name="Zwirko Z."/>
            <person name="Jaffe D.B."/>
            <person name="Alvarez P."/>
            <person name="Brockman W."/>
            <person name="Butler J."/>
            <person name="Chin C."/>
            <person name="Gnerre S."/>
            <person name="Grabherr M."/>
            <person name="Kleber M."/>
            <person name="Mauceli E."/>
            <person name="MacCallum I."/>
        </authorList>
    </citation>
    <scope>NUCLEOTIDE SEQUENCE [LARGE SCALE GENOMIC DNA]</scope>
    <source>
        <strain evidence="5">Rob3c / Tucson 14021-0248.25</strain>
    </source>
</reference>
<dbReference type="SUPFAM" id="SSF48452">
    <property type="entry name" value="TPR-like"/>
    <property type="match status" value="1"/>
</dbReference>
<dbReference type="GO" id="GO:0005680">
    <property type="term" value="C:anaphase-promoting complex"/>
    <property type="evidence" value="ECO:0007669"/>
    <property type="project" value="EnsemblMetazoa"/>
</dbReference>
<dbReference type="PhylomeDB" id="B4HV37"/>
<dbReference type="AlphaFoldDB" id="B4HV37"/>
<dbReference type="InterPro" id="IPR011990">
    <property type="entry name" value="TPR-like_helical_dom_sf"/>
</dbReference>
<dbReference type="FunFam" id="1.25.40.10:FF:001588">
    <property type="entry name" value="Cell division cycle 27, isoform A"/>
    <property type="match status" value="1"/>
</dbReference>
<dbReference type="GO" id="GO:0051301">
    <property type="term" value="P:cell division"/>
    <property type="evidence" value="ECO:0007669"/>
    <property type="project" value="TreeGrafter"/>
</dbReference>
<evidence type="ECO:0000256" key="1">
    <source>
        <dbReference type="ARBA" id="ARBA00022803"/>
    </source>
</evidence>
<dbReference type="GO" id="GO:0007091">
    <property type="term" value="P:metaphase/anaphase transition of mitotic cell cycle"/>
    <property type="evidence" value="ECO:0007669"/>
    <property type="project" value="TreeGrafter"/>
</dbReference>
<dbReference type="STRING" id="7238.B4HV37"/>
<dbReference type="GO" id="GO:0016567">
    <property type="term" value="P:protein ubiquitination"/>
    <property type="evidence" value="ECO:0007669"/>
    <property type="project" value="TreeGrafter"/>
</dbReference>
<sequence length="328" mass="36997">MMIQEPVQAAIWHCLNYYDFKDAVFLSERLCSEVESDETIFLLATSYFRSNQVHQAYWLLKEKARRSPQCRFLQAKCAYELKKYAEAESSLISTGFADAKNCDELQRDFGDLACFAYQLMAQICMRTERNKLAVSALRRALKLNPFMWHAFADLCLLGQDTDAATIFQIHSTDVFNTCQGSSVNANAMVLFGAEQHSQQHQERQSLITNLSNVSNYILTTPVDQQQQQINQNQNQHHNSNMVTPINNNNNNNNLNSSISMLRGGLVQNSSMLAMLEDTPMGAPQDTAGPVSAEPAALRHEQRHSVPQTVQIPIGHLTANSELRHHAFN</sequence>
<evidence type="ECO:0000313" key="4">
    <source>
        <dbReference type="EMBL" id="EDW50808.1"/>
    </source>
</evidence>
<dbReference type="EMBL" id="CH480817">
    <property type="protein sequence ID" value="EDW50808.1"/>
    <property type="molecule type" value="Genomic_DNA"/>
</dbReference>
<keyword evidence="5" id="KW-1185">Reference proteome</keyword>
<evidence type="ECO:0000256" key="2">
    <source>
        <dbReference type="ARBA" id="ARBA00038210"/>
    </source>
</evidence>
<dbReference type="GO" id="GO:0000793">
    <property type="term" value="C:condensed chromosome"/>
    <property type="evidence" value="ECO:0007669"/>
    <property type="project" value="EnsemblMetazoa"/>
</dbReference>
<dbReference type="Proteomes" id="UP000001292">
    <property type="component" value="Unassembled WGS sequence"/>
</dbReference>